<dbReference type="OrthoDB" id="9814383at2"/>
<reference evidence="3 4" key="1">
    <citation type="submission" date="2014-10" db="EMBL/GenBank/DDBJ databases">
        <title>Kaistella jeonii genome.</title>
        <authorList>
            <person name="Clayton J.T."/>
            <person name="Newman J.D."/>
        </authorList>
    </citation>
    <scope>NUCLEOTIDE SEQUENCE [LARGE SCALE GENOMIC DNA]</scope>
    <source>
        <strain evidence="3 4">DSM 17048</strain>
    </source>
</reference>
<name>A0A0C1FNE1_9FLAO</name>
<dbReference type="InterPro" id="IPR014782">
    <property type="entry name" value="Peptidase_M1_dom"/>
</dbReference>
<dbReference type="PANTHER" id="PTHR11533:SF174">
    <property type="entry name" value="PUROMYCIN-SENSITIVE AMINOPEPTIDASE-RELATED"/>
    <property type="match status" value="1"/>
</dbReference>
<evidence type="ECO:0000259" key="2">
    <source>
        <dbReference type="Pfam" id="PF01433"/>
    </source>
</evidence>
<evidence type="ECO:0000313" key="3">
    <source>
        <dbReference type="EMBL" id="KIA89439.1"/>
    </source>
</evidence>
<dbReference type="SUPFAM" id="SSF55486">
    <property type="entry name" value="Metalloproteases ('zincins'), catalytic domain"/>
    <property type="match status" value="1"/>
</dbReference>
<feature type="domain" description="Peptidase M1 membrane alanine aminopeptidase" evidence="2">
    <location>
        <begin position="407"/>
        <end position="554"/>
    </location>
</feature>
<feature type="chain" id="PRO_5030004988" evidence="1">
    <location>
        <begin position="23"/>
        <end position="741"/>
    </location>
</feature>
<gene>
    <name evidence="3" type="ORF">OA86_07610</name>
</gene>
<dbReference type="GO" id="GO:0008270">
    <property type="term" value="F:zinc ion binding"/>
    <property type="evidence" value="ECO:0007669"/>
    <property type="project" value="InterPro"/>
</dbReference>
<dbReference type="Gene3D" id="1.10.390.10">
    <property type="entry name" value="Neutral Protease Domain 2"/>
    <property type="match status" value="1"/>
</dbReference>
<dbReference type="GO" id="GO:0043171">
    <property type="term" value="P:peptide catabolic process"/>
    <property type="evidence" value="ECO:0007669"/>
    <property type="project" value="TreeGrafter"/>
</dbReference>
<dbReference type="GO" id="GO:0005737">
    <property type="term" value="C:cytoplasm"/>
    <property type="evidence" value="ECO:0007669"/>
    <property type="project" value="TreeGrafter"/>
</dbReference>
<dbReference type="CDD" id="cd09604">
    <property type="entry name" value="M1_APN_like"/>
    <property type="match status" value="1"/>
</dbReference>
<dbReference type="GO" id="GO:0016020">
    <property type="term" value="C:membrane"/>
    <property type="evidence" value="ECO:0007669"/>
    <property type="project" value="TreeGrafter"/>
</dbReference>
<organism evidence="3 4">
    <name type="scientific">Kaistella jeonii</name>
    <dbReference type="NCBI Taxonomy" id="266749"/>
    <lineage>
        <taxon>Bacteria</taxon>
        <taxon>Pseudomonadati</taxon>
        <taxon>Bacteroidota</taxon>
        <taxon>Flavobacteriia</taxon>
        <taxon>Flavobacteriales</taxon>
        <taxon>Weeksellaceae</taxon>
        <taxon>Chryseobacterium group</taxon>
        <taxon>Kaistella</taxon>
    </lineage>
</organism>
<sequence>MNLKLFKPLFTLAVAVSLNLAAQNDAPKYSYTEAFKPFFYMNNATETRSASGQPGHNYWQNSADYVLNASLNDVKNEISGSAEITYTNNSFDNLSFLWLQLDQNLFKKDSRGNAVVPMGGSRNGAHGQDFDGGYTIKSVEILSANGKNLKINPKYTISDTRMQIDLPQDLKSKGGVVKLIINYSFVSPDYGSDRMGVEPTKNGKIFTIAQWFPRMCVYDDITGWNTLPYLGAGEFFLEYGNITANLTVPANQYVVASGELLNPKEVYSSDQNKKWDAARNSEKTVIIRSAAEANAAEKNSTATKTWKFKIENTRDFAWASSSAFILDAAKINLPSGKKSLAVSAYPVESDGNAAWGRSTEYTKSSIEHYSKRWYEYTYPNAVNVAGNPGGMEYPGIVFCGMSSKGADLWGVTDHEFGHNWFPMIVGSNERMFAWMDEGFNTFINSISEQDFNKGEYYTPKPLQSMAFAFNSDQMEPIMTAPDNLKERNLGFLAYYKPSAGLQMLRENILGEEKFDKAFREYIKRWAFKHPTPEDFFRTMENSSGEELNWFWRGWFLNKWKIDQAVKNVSYKSGDFTKGAVIKLENIGQLPMPVNLEIKFKDGTTQNVKLPVEIWKRNSEWTFEVPTTKEITSVQLDPKGSLPDANVSDNTFKVDGNSVAEKVDLKQFIGNFSSKEIPLKIVTTVENNQLMLQATGQPKIPLDYEGADKFGFSVAGIEFQFSKDRKGFTLNQGGKKFEFTRD</sequence>
<evidence type="ECO:0000256" key="1">
    <source>
        <dbReference type="SAM" id="SignalP"/>
    </source>
</evidence>
<feature type="signal peptide" evidence="1">
    <location>
        <begin position="1"/>
        <end position="22"/>
    </location>
</feature>
<dbReference type="AlphaFoldDB" id="A0A0C1FNE1"/>
<dbReference type="RefSeq" id="WP_039351237.1">
    <property type="nucleotide sequence ID" value="NZ_FOLA01000005.1"/>
</dbReference>
<dbReference type="GO" id="GO:0070006">
    <property type="term" value="F:metalloaminopeptidase activity"/>
    <property type="evidence" value="ECO:0007669"/>
    <property type="project" value="TreeGrafter"/>
</dbReference>
<dbReference type="InterPro" id="IPR050344">
    <property type="entry name" value="Peptidase_M1_aminopeptidases"/>
</dbReference>
<accession>A0A0C1FNE1</accession>
<keyword evidence="4" id="KW-1185">Reference proteome</keyword>
<dbReference type="GO" id="GO:0042277">
    <property type="term" value="F:peptide binding"/>
    <property type="evidence" value="ECO:0007669"/>
    <property type="project" value="TreeGrafter"/>
</dbReference>
<dbReference type="GO" id="GO:0005615">
    <property type="term" value="C:extracellular space"/>
    <property type="evidence" value="ECO:0007669"/>
    <property type="project" value="TreeGrafter"/>
</dbReference>
<evidence type="ECO:0000313" key="4">
    <source>
        <dbReference type="Proteomes" id="UP000031473"/>
    </source>
</evidence>
<dbReference type="Pfam" id="PF01433">
    <property type="entry name" value="Peptidase_M1"/>
    <property type="match status" value="1"/>
</dbReference>
<dbReference type="Proteomes" id="UP000031473">
    <property type="component" value="Unassembled WGS sequence"/>
</dbReference>
<dbReference type="EMBL" id="JSYL01000003">
    <property type="protein sequence ID" value="KIA89439.1"/>
    <property type="molecule type" value="Genomic_DNA"/>
</dbReference>
<dbReference type="InterPro" id="IPR027268">
    <property type="entry name" value="Peptidase_M4/M1_CTD_sf"/>
</dbReference>
<keyword evidence="1" id="KW-0732">Signal</keyword>
<dbReference type="PANTHER" id="PTHR11533">
    <property type="entry name" value="PROTEASE M1 ZINC METALLOPROTEASE"/>
    <property type="match status" value="1"/>
</dbReference>
<dbReference type="STRING" id="266749.SAMN05421876_105258"/>
<protein>
    <submittedName>
        <fullName evidence="3">Peptidase M1</fullName>
    </submittedName>
</protein>
<proteinExistence type="predicted"/>
<comment type="caution">
    <text evidence="3">The sequence shown here is derived from an EMBL/GenBank/DDBJ whole genome shotgun (WGS) entry which is preliminary data.</text>
</comment>